<dbReference type="PANTHER" id="PTHR11538">
    <property type="entry name" value="PHENYLALANYL-TRNA SYNTHETASE"/>
    <property type="match status" value="1"/>
</dbReference>
<accession>A0A381WUU0</accession>
<dbReference type="HAMAP" id="MF_00281">
    <property type="entry name" value="Phe_tRNA_synth_alpha1"/>
    <property type="match status" value="1"/>
</dbReference>
<comment type="similarity">
    <text evidence="3">Belongs to the class-II aminoacyl-tRNA synthetase family. Phe-tRNA synthetase alpha subunit type 1 subfamily.</text>
</comment>
<organism evidence="18">
    <name type="scientific">marine metagenome</name>
    <dbReference type="NCBI Taxonomy" id="408172"/>
    <lineage>
        <taxon>unclassified sequences</taxon>
        <taxon>metagenomes</taxon>
        <taxon>ecological metagenomes</taxon>
    </lineage>
</organism>
<evidence type="ECO:0000256" key="6">
    <source>
        <dbReference type="ARBA" id="ARBA00015409"/>
    </source>
</evidence>
<keyword evidence="10" id="KW-0547">Nucleotide-binding</keyword>
<evidence type="ECO:0000256" key="10">
    <source>
        <dbReference type="ARBA" id="ARBA00022741"/>
    </source>
</evidence>
<feature type="domain" description="Aminoacyl-transfer RNA synthetases class-II family profile" evidence="17">
    <location>
        <begin position="112"/>
        <end position="329"/>
    </location>
</feature>
<dbReference type="InterPro" id="IPR022911">
    <property type="entry name" value="Phe_tRNA_ligase_alpha1_bac"/>
</dbReference>
<keyword evidence="12" id="KW-0460">Magnesium</keyword>
<dbReference type="InterPro" id="IPR002319">
    <property type="entry name" value="Phenylalanyl-tRNA_Synthase"/>
</dbReference>
<dbReference type="SUPFAM" id="SSF55681">
    <property type="entry name" value="Class II aaRS and biotin synthetases"/>
    <property type="match status" value="1"/>
</dbReference>
<dbReference type="AlphaFoldDB" id="A0A381WUU0"/>
<dbReference type="GO" id="GO:0006432">
    <property type="term" value="P:phenylalanyl-tRNA aminoacylation"/>
    <property type="evidence" value="ECO:0007669"/>
    <property type="project" value="InterPro"/>
</dbReference>
<dbReference type="InterPro" id="IPR006195">
    <property type="entry name" value="aa-tRNA-synth_II"/>
</dbReference>
<dbReference type="NCBIfam" id="TIGR00468">
    <property type="entry name" value="pheS"/>
    <property type="match status" value="1"/>
</dbReference>
<dbReference type="CDD" id="cd00496">
    <property type="entry name" value="PheRS_alpha_core"/>
    <property type="match status" value="1"/>
</dbReference>
<dbReference type="PROSITE" id="PS50862">
    <property type="entry name" value="AA_TRNA_LIGASE_II"/>
    <property type="match status" value="1"/>
</dbReference>
<comment type="subunit">
    <text evidence="4">Tetramer of two alpha and two beta subunits.</text>
</comment>
<evidence type="ECO:0000256" key="2">
    <source>
        <dbReference type="ARBA" id="ARBA00004496"/>
    </source>
</evidence>
<evidence type="ECO:0000256" key="16">
    <source>
        <dbReference type="ARBA" id="ARBA00049255"/>
    </source>
</evidence>
<dbReference type="InterPro" id="IPR004188">
    <property type="entry name" value="Phe-tRNA_ligase_II_N"/>
</dbReference>
<dbReference type="GO" id="GO:0005524">
    <property type="term" value="F:ATP binding"/>
    <property type="evidence" value="ECO:0007669"/>
    <property type="project" value="UniProtKB-KW"/>
</dbReference>
<evidence type="ECO:0000256" key="13">
    <source>
        <dbReference type="ARBA" id="ARBA00022917"/>
    </source>
</evidence>
<evidence type="ECO:0000256" key="14">
    <source>
        <dbReference type="ARBA" id="ARBA00023146"/>
    </source>
</evidence>
<evidence type="ECO:0000256" key="15">
    <source>
        <dbReference type="ARBA" id="ARBA00030612"/>
    </source>
</evidence>
<protein>
    <recommendedName>
        <fullName evidence="6">Phenylalanine--tRNA ligase alpha subunit</fullName>
        <ecNumber evidence="5">6.1.1.20</ecNumber>
    </recommendedName>
    <alternativeName>
        <fullName evidence="15">Phenylalanyl-tRNA synthetase alpha subunit</fullName>
    </alternativeName>
</protein>
<reference evidence="18" key="1">
    <citation type="submission" date="2018-05" db="EMBL/GenBank/DDBJ databases">
        <authorList>
            <person name="Lanie J.A."/>
            <person name="Ng W.-L."/>
            <person name="Kazmierczak K.M."/>
            <person name="Andrzejewski T.M."/>
            <person name="Davidsen T.M."/>
            <person name="Wayne K.J."/>
            <person name="Tettelin H."/>
            <person name="Glass J.I."/>
            <person name="Rusch D."/>
            <person name="Podicherti R."/>
            <person name="Tsui H.-C.T."/>
            <person name="Winkler M.E."/>
        </authorList>
    </citation>
    <scope>NUCLEOTIDE SEQUENCE</scope>
</reference>
<sequence length="330" mass="38146">MSLQKKIKAVRISFRTALDSLTSDKNTIEELRSKYLGRKGEIASLFSQLATADPEEKPLLGKVLNQLKNDCLKSFEKKVRGFEKPGGYSTSSGMDYTLPGIHFPVGSIHPLQQILDEIKDIFTSIGFSIAYGPEIDDDFHNFQALNIPKHHPARDMQDTFFIDKNIVLRTHTSNVQIHLMENNNPPLRYIVPGRVYRNEAISFKSYCLFHQVEGLYVDKHVSFSEMKGMLEFFVKRIFGRNVKIRFRPSYFPFTEPSAEVDIWDEKRDQWMEILGCGSVDPAVFENVGYDPEIWQGYAFGMGIERIAMLKYKIADIRHFYQNDVRFLSQF</sequence>
<evidence type="ECO:0000256" key="11">
    <source>
        <dbReference type="ARBA" id="ARBA00022840"/>
    </source>
</evidence>
<keyword evidence="11" id="KW-0067">ATP-binding</keyword>
<evidence type="ECO:0000256" key="1">
    <source>
        <dbReference type="ARBA" id="ARBA00001946"/>
    </source>
</evidence>
<keyword evidence="14" id="KW-0030">Aminoacyl-tRNA synthetase</keyword>
<dbReference type="GO" id="GO:0000049">
    <property type="term" value="F:tRNA binding"/>
    <property type="evidence" value="ECO:0007669"/>
    <property type="project" value="InterPro"/>
</dbReference>
<comment type="catalytic activity">
    <reaction evidence="16">
        <text>tRNA(Phe) + L-phenylalanine + ATP = L-phenylalanyl-tRNA(Phe) + AMP + diphosphate + H(+)</text>
        <dbReference type="Rhea" id="RHEA:19413"/>
        <dbReference type="Rhea" id="RHEA-COMP:9668"/>
        <dbReference type="Rhea" id="RHEA-COMP:9699"/>
        <dbReference type="ChEBI" id="CHEBI:15378"/>
        <dbReference type="ChEBI" id="CHEBI:30616"/>
        <dbReference type="ChEBI" id="CHEBI:33019"/>
        <dbReference type="ChEBI" id="CHEBI:58095"/>
        <dbReference type="ChEBI" id="CHEBI:78442"/>
        <dbReference type="ChEBI" id="CHEBI:78531"/>
        <dbReference type="ChEBI" id="CHEBI:456215"/>
        <dbReference type="EC" id="6.1.1.20"/>
    </reaction>
</comment>
<evidence type="ECO:0000256" key="8">
    <source>
        <dbReference type="ARBA" id="ARBA00022598"/>
    </source>
</evidence>
<dbReference type="GO" id="GO:0004826">
    <property type="term" value="F:phenylalanine-tRNA ligase activity"/>
    <property type="evidence" value="ECO:0007669"/>
    <property type="project" value="UniProtKB-EC"/>
</dbReference>
<name>A0A381WUU0_9ZZZZ</name>
<keyword evidence="13" id="KW-0648">Protein biosynthesis</keyword>
<evidence type="ECO:0000256" key="12">
    <source>
        <dbReference type="ARBA" id="ARBA00022842"/>
    </source>
</evidence>
<dbReference type="InterPro" id="IPR045864">
    <property type="entry name" value="aa-tRNA-synth_II/BPL/LPL"/>
</dbReference>
<dbReference type="EC" id="6.1.1.20" evidence="5"/>
<evidence type="ECO:0000256" key="3">
    <source>
        <dbReference type="ARBA" id="ARBA00010207"/>
    </source>
</evidence>
<dbReference type="Pfam" id="PF02912">
    <property type="entry name" value="Phe_tRNA-synt_N"/>
    <property type="match status" value="1"/>
</dbReference>
<evidence type="ECO:0000256" key="9">
    <source>
        <dbReference type="ARBA" id="ARBA00022723"/>
    </source>
</evidence>
<dbReference type="SUPFAM" id="SSF46589">
    <property type="entry name" value="tRNA-binding arm"/>
    <property type="match status" value="1"/>
</dbReference>
<comment type="subcellular location">
    <subcellularLocation>
        <location evidence="2">Cytoplasm</location>
    </subcellularLocation>
</comment>
<dbReference type="Pfam" id="PF01409">
    <property type="entry name" value="tRNA-synt_2d"/>
    <property type="match status" value="1"/>
</dbReference>
<keyword evidence="8" id="KW-0436">Ligase</keyword>
<dbReference type="GO" id="GO:0046872">
    <property type="term" value="F:metal ion binding"/>
    <property type="evidence" value="ECO:0007669"/>
    <property type="project" value="UniProtKB-KW"/>
</dbReference>
<evidence type="ECO:0000256" key="5">
    <source>
        <dbReference type="ARBA" id="ARBA00012814"/>
    </source>
</evidence>
<gene>
    <name evidence="18" type="ORF">METZ01_LOCUS109118</name>
</gene>
<keyword evidence="7" id="KW-0963">Cytoplasm</keyword>
<evidence type="ECO:0000259" key="17">
    <source>
        <dbReference type="PROSITE" id="PS50862"/>
    </source>
</evidence>
<dbReference type="PANTHER" id="PTHR11538:SF41">
    <property type="entry name" value="PHENYLALANINE--TRNA LIGASE, MITOCHONDRIAL"/>
    <property type="match status" value="1"/>
</dbReference>
<evidence type="ECO:0000256" key="7">
    <source>
        <dbReference type="ARBA" id="ARBA00022490"/>
    </source>
</evidence>
<dbReference type="Gene3D" id="3.30.930.10">
    <property type="entry name" value="Bira Bifunctional Protein, Domain 2"/>
    <property type="match status" value="1"/>
</dbReference>
<dbReference type="InterPro" id="IPR004529">
    <property type="entry name" value="Phe-tRNA-synth_IIc_asu"/>
</dbReference>
<comment type="cofactor">
    <cofactor evidence="1">
        <name>Mg(2+)</name>
        <dbReference type="ChEBI" id="CHEBI:18420"/>
    </cofactor>
</comment>
<evidence type="ECO:0000313" key="18">
    <source>
        <dbReference type="EMBL" id="SVA56264.1"/>
    </source>
</evidence>
<dbReference type="InterPro" id="IPR010978">
    <property type="entry name" value="tRNA-bd_arm"/>
</dbReference>
<evidence type="ECO:0000256" key="4">
    <source>
        <dbReference type="ARBA" id="ARBA00011209"/>
    </source>
</evidence>
<keyword evidence="9" id="KW-0479">Metal-binding</keyword>
<dbReference type="EMBL" id="UINC01012954">
    <property type="protein sequence ID" value="SVA56264.1"/>
    <property type="molecule type" value="Genomic_DNA"/>
</dbReference>
<proteinExistence type="inferred from homology"/>
<dbReference type="GO" id="GO:0005737">
    <property type="term" value="C:cytoplasm"/>
    <property type="evidence" value="ECO:0007669"/>
    <property type="project" value="UniProtKB-SubCell"/>
</dbReference>